<evidence type="ECO:0000256" key="2">
    <source>
        <dbReference type="SAM" id="SignalP"/>
    </source>
</evidence>
<dbReference type="KEGG" id="acad:UA74_18910"/>
<feature type="chain" id="PRO_5042059977" description="Septum formation-related domain-containing protein" evidence="2">
    <location>
        <begin position="28"/>
        <end position="217"/>
    </location>
</feature>
<feature type="signal peptide" evidence="2">
    <location>
        <begin position="1"/>
        <end position="27"/>
    </location>
</feature>
<dbReference type="Proteomes" id="UP000185511">
    <property type="component" value="Chromosome"/>
</dbReference>
<dbReference type="AlphaFoldDB" id="A0AAC9LFA8"/>
<feature type="region of interest" description="Disordered" evidence="1">
    <location>
        <begin position="27"/>
        <end position="63"/>
    </location>
</feature>
<dbReference type="RefSeq" id="WP_075741469.1">
    <property type="nucleotide sequence ID" value="NZ_CP016076.1"/>
</dbReference>
<organism evidence="3 4">
    <name type="scientific">Actinoalloteichus fjordicus</name>
    <dbReference type="NCBI Taxonomy" id="1612552"/>
    <lineage>
        <taxon>Bacteria</taxon>
        <taxon>Bacillati</taxon>
        <taxon>Actinomycetota</taxon>
        <taxon>Actinomycetes</taxon>
        <taxon>Pseudonocardiales</taxon>
        <taxon>Pseudonocardiaceae</taxon>
        <taxon>Actinoalloteichus</taxon>
    </lineage>
</organism>
<reference evidence="4" key="1">
    <citation type="submission" date="2016-06" db="EMBL/GenBank/DDBJ databases">
        <title>Complete genome sequence of Actinoalloteichus fjordicus DSM 46855 (=ADI127-17), type strain of the new species Actinoalloteichus fjordicus.</title>
        <authorList>
            <person name="Ruckert C."/>
            <person name="Nouioui I."/>
            <person name="Willmese J."/>
            <person name="van Wezel G."/>
            <person name="Klenk H.-P."/>
            <person name="Kalinowski J."/>
            <person name="Zotchev S.B."/>
        </authorList>
    </citation>
    <scope>NUCLEOTIDE SEQUENCE [LARGE SCALE GENOMIC DNA]</scope>
    <source>
        <strain evidence="4">ADI127-7</strain>
    </source>
</reference>
<accession>A0AAC9LFA8</accession>
<evidence type="ECO:0000256" key="1">
    <source>
        <dbReference type="SAM" id="MobiDB-lite"/>
    </source>
</evidence>
<keyword evidence="4" id="KW-1185">Reference proteome</keyword>
<sequence length="217" mass="23297">MDTVLSTRRLRTAAVLLAIVVATGCASQDSGTERAGPASDVETSAGADPAPESTGDEGQHEGHAEGEGIAALGESFDSMDELAAWVQDETGECAEVAPADRDDLVDYLGPQLAEHYEPFVSEWATCSIPPYDRLGLVRFEPARLIEFQESWQQAQADGRLTDNPDWAFGNGFAITAGPAGNDELGLHYLWCAPVDIEDAHRIPADVEGCEFARTEHH</sequence>
<keyword evidence="2" id="KW-0732">Signal</keyword>
<name>A0AAC9LFA8_9PSEU</name>
<proteinExistence type="predicted"/>
<protein>
    <recommendedName>
        <fullName evidence="5">Septum formation-related domain-containing protein</fullName>
    </recommendedName>
</protein>
<dbReference type="EMBL" id="CP016076">
    <property type="protein sequence ID" value="APU15810.1"/>
    <property type="molecule type" value="Genomic_DNA"/>
</dbReference>
<evidence type="ECO:0008006" key="5">
    <source>
        <dbReference type="Google" id="ProtNLM"/>
    </source>
</evidence>
<evidence type="ECO:0000313" key="4">
    <source>
        <dbReference type="Proteomes" id="UP000185511"/>
    </source>
</evidence>
<gene>
    <name evidence="3" type="ORF">UA74_18910</name>
</gene>
<evidence type="ECO:0000313" key="3">
    <source>
        <dbReference type="EMBL" id="APU15810.1"/>
    </source>
</evidence>